<reference evidence="1" key="1">
    <citation type="submission" date="2020-08" db="EMBL/GenBank/DDBJ databases">
        <title>Multicomponent nature underlies the extraordinary mechanical properties of spider dragline silk.</title>
        <authorList>
            <person name="Kono N."/>
            <person name="Nakamura H."/>
            <person name="Mori M."/>
            <person name="Yoshida Y."/>
            <person name="Ohtoshi R."/>
            <person name="Malay A.D."/>
            <person name="Moran D.A.P."/>
            <person name="Tomita M."/>
            <person name="Numata K."/>
            <person name="Arakawa K."/>
        </authorList>
    </citation>
    <scope>NUCLEOTIDE SEQUENCE</scope>
</reference>
<comment type="caution">
    <text evidence="1">The sequence shown here is derived from an EMBL/GenBank/DDBJ whole genome shotgun (WGS) entry which is preliminary data.</text>
</comment>
<proteinExistence type="predicted"/>
<dbReference type="EMBL" id="BMAV01024476">
    <property type="protein sequence ID" value="GFS33406.1"/>
    <property type="molecule type" value="Genomic_DNA"/>
</dbReference>
<sequence length="92" mass="10349">MGIFDKFSCIIHLVRTDQSKRFFALSLSRPVAGEVGITFHVMIIEMRNQSRSRGDFDGSLGCGNIMFMIISPKETYLRLDESARFLETPSGA</sequence>
<dbReference type="AlphaFoldDB" id="A0A8X6I7I8"/>
<gene>
    <name evidence="1" type="ORF">TNIN_258051</name>
</gene>
<accession>A0A8X6I7I8</accession>
<name>A0A8X6I7I8_9ARAC</name>
<keyword evidence="2" id="KW-1185">Reference proteome</keyword>
<evidence type="ECO:0000313" key="2">
    <source>
        <dbReference type="Proteomes" id="UP000886998"/>
    </source>
</evidence>
<protein>
    <submittedName>
        <fullName evidence="1">Uncharacterized protein</fullName>
    </submittedName>
</protein>
<organism evidence="1 2">
    <name type="scientific">Trichonephila inaurata madagascariensis</name>
    <dbReference type="NCBI Taxonomy" id="2747483"/>
    <lineage>
        <taxon>Eukaryota</taxon>
        <taxon>Metazoa</taxon>
        <taxon>Ecdysozoa</taxon>
        <taxon>Arthropoda</taxon>
        <taxon>Chelicerata</taxon>
        <taxon>Arachnida</taxon>
        <taxon>Araneae</taxon>
        <taxon>Araneomorphae</taxon>
        <taxon>Entelegynae</taxon>
        <taxon>Araneoidea</taxon>
        <taxon>Nephilidae</taxon>
        <taxon>Trichonephila</taxon>
        <taxon>Trichonephila inaurata</taxon>
    </lineage>
</organism>
<evidence type="ECO:0000313" key="1">
    <source>
        <dbReference type="EMBL" id="GFS33406.1"/>
    </source>
</evidence>
<dbReference type="Proteomes" id="UP000886998">
    <property type="component" value="Unassembled WGS sequence"/>
</dbReference>